<gene>
    <name evidence="2" type="ORF">ABC974_18240</name>
</gene>
<protein>
    <submittedName>
        <fullName evidence="2">Uncharacterized protein</fullName>
    </submittedName>
</protein>
<proteinExistence type="predicted"/>
<comment type="caution">
    <text evidence="2">The sequence shown here is derived from an EMBL/GenBank/DDBJ whole genome shotgun (WGS) entry which is preliminary data.</text>
</comment>
<keyword evidence="1" id="KW-1133">Transmembrane helix</keyword>
<dbReference type="RefSeq" id="WP_343892578.1">
    <property type="nucleotide sequence ID" value="NZ_BAAAEH010000060.1"/>
</dbReference>
<dbReference type="EMBL" id="JBDIME010000018">
    <property type="protein sequence ID" value="MEN2791581.1"/>
    <property type="molecule type" value="Genomic_DNA"/>
</dbReference>
<reference evidence="2 3" key="1">
    <citation type="submission" date="2024-05" db="EMBL/GenBank/DDBJ databases">
        <authorList>
            <person name="Liu Q."/>
            <person name="Xin Y.-H."/>
        </authorList>
    </citation>
    <scope>NUCLEOTIDE SEQUENCE [LARGE SCALE GENOMIC DNA]</scope>
    <source>
        <strain evidence="2 3">CGMCC 1.10181</strain>
    </source>
</reference>
<evidence type="ECO:0000256" key="1">
    <source>
        <dbReference type="SAM" id="Phobius"/>
    </source>
</evidence>
<evidence type="ECO:0000313" key="3">
    <source>
        <dbReference type="Proteomes" id="UP001419910"/>
    </source>
</evidence>
<organism evidence="2 3">
    <name type="scientific">Sphingomonas oligophenolica</name>
    <dbReference type="NCBI Taxonomy" id="301154"/>
    <lineage>
        <taxon>Bacteria</taxon>
        <taxon>Pseudomonadati</taxon>
        <taxon>Pseudomonadota</taxon>
        <taxon>Alphaproteobacteria</taxon>
        <taxon>Sphingomonadales</taxon>
        <taxon>Sphingomonadaceae</taxon>
        <taxon>Sphingomonas</taxon>
    </lineage>
</organism>
<sequence>MFETIFFTYGLLASFVLSGAERNRKLQRANPPMLEYCGYVLLGCSAALSLMLFGLAGWQALAASGAASTFVGQ</sequence>
<accession>A0ABU9Y703</accession>
<keyword evidence="3" id="KW-1185">Reference proteome</keyword>
<name>A0ABU9Y703_9SPHN</name>
<dbReference type="Proteomes" id="UP001419910">
    <property type="component" value="Unassembled WGS sequence"/>
</dbReference>
<keyword evidence="1" id="KW-0812">Transmembrane</keyword>
<feature type="transmembrane region" description="Helical" evidence="1">
    <location>
        <begin position="36"/>
        <end position="58"/>
    </location>
</feature>
<evidence type="ECO:0000313" key="2">
    <source>
        <dbReference type="EMBL" id="MEN2791581.1"/>
    </source>
</evidence>
<keyword evidence="1" id="KW-0472">Membrane</keyword>